<evidence type="ECO:0000256" key="3">
    <source>
        <dbReference type="ARBA" id="ARBA00022989"/>
    </source>
</evidence>
<name>A0ABD3NP04_9STRA</name>
<feature type="transmembrane region" description="Helical" evidence="5">
    <location>
        <begin position="261"/>
        <end position="281"/>
    </location>
</feature>
<keyword evidence="3 5" id="KW-1133">Transmembrane helix</keyword>
<comment type="caution">
    <text evidence="7">The sequence shown here is derived from an EMBL/GenBank/DDBJ whole genome shotgun (WGS) entry which is preliminary data.</text>
</comment>
<dbReference type="SUPFAM" id="SSF55073">
    <property type="entry name" value="Nucleotide cyclase"/>
    <property type="match status" value="1"/>
</dbReference>
<organism evidence="7 8">
    <name type="scientific">Cyclotella cryptica</name>
    <dbReference type="NCBI Taxonomy" id="29204"/>
    <lineage>
        <taxon>Eukaryota</taxon>
        <taxon>Sar</taxon>
        <taxon>Stramenopiles</taxon>
        <taxon>Ochrophyta</taxon>
        <taxon>Bacillariophyta</taxon>
        <taxon>Coscinodiscophyceae</taxon>
        <taxon>Thalassiosirophycidae</taxon>
        <taxon>Stephanodiscales</taxon>
        <taxon>Stephanodiscaceae</taxon>
        <taxon>Cyclotella</taxon>
    </lineage>
</organism>
<feature type="transmembrane region" description="Helical" evidence="5">
    <location>
        <begin position="402"/>
        <end position="421"/>
    </location>
</feature>
<evidence type="ECO:0000313" key="8">
    <source>
        <dbReference type="Proteomes" id="UP001516023"/>
    </source>
</evidence>
<dbReference type="Proteomes" id="UP001516023">
    <property type="component" value="Unassembled WGS sequence"/>
</dbReference>
<dbReference type="EMBL" id="JABMIG020000454">
    <property type="protein sequence ID" value="KAL3777288.1"/>
    <property type="molecule type" value="Genomic_DNA"/>
</dbReference>
<evidence type="ECO:0000256" key="5">
    <source>
        <dbReference type="SAM" id="Phobius"/>
    </source>
</evidence>
<dbReference type="Gene3D" id="1.20.120.350">
    <property type="entry name" value="Voltage-gated potassium channels. Chain C"/>
    <property type="match status" value="1"/>
</dbReference>
<evidence type="ECO:0000313" key="7">
    <source>
        <dbReference type="EMBL" id="KAL3777288.1"/>
    </source>
</evidence>
<feature type="transmembrane region" description="Helical" evidence="5">
    <location>
        <begin position="105"/>
        <end position="126"/>
    </location>
</feature>
<gene>
    <name evidence="7" type="ORF">HJC23_001499</name>
</gene>
<feature type="transmembrane region" description="Helical" evidence="5">
    <location>
        <begin position="138"/>
        <end position="158"/>
    </location>
</feature>
<dbReference type="PANTHER" id="PTHR43336:SF3">
    <property type="entry name" value="GUANYLATE CYCLASE DOMAIN-CONTAINING PROTEIN"/>
    <property type="match status" value="1"/>
</dbReference>
<dbReference type="InterPro" id="IPR001054">
    <property type="entry name" value="A/G_cyclase"/>
</dbReference>
<comment type="subcellular location">
    <subcellularLocation>
        <location evidence="1">Membrane</location>
        <topology evidence="1">Multi-pass membrane protein</topology>
    </subcellularLocation>
</comment>
<proteinExistence type="predicted"/>
<feature type="transmembrane region" description="Helical" evidence="5">
    <location>
        <begin position="79"/>
        <end position="99"/>
    </location>
</feature>
<accession>A0ABD3NP04</accession>
<reference evidence="7 8" key="1">
    <citation type="journal article" date="2020" name="G3 (Bethesda)">
        <title>Improved Reference Genome for Cyclotella cryptica CCMP332, a Model for Cell Wall Morphogenesis, Salinity Adaptation, and Lipid Production in Diatoms (Bacillariophyta).</title>
        <authorList>
            <person name="Roberts W.R."/>
            <person name="Downey K.M."/>
            <person name="Ruck E.C."/>
            <person name="Traller J.C."/>
            <person name="Alverson A.J."/>
        </authorList>
    </citation>
    <scope>NUCLEOTIDE SEQUENCE [LARGE SCALE GENOMIC DNA]</scope>
    <source>
        <strain evidence="7 8">CCMP332</strain>
    </source>
</reference>
<sequence length="877" mass="98367">MLMKNNKIIPDVDMDNSKIARTVSADPGLLSNEELLEMLGDRRLSLKLILAGEKSKERSSASLTGKRIVENARKRYDDLMMAATIFVLFGDDIRILSFQPSADSTFAFFTSLSFFLFLLEIILHSWAKSDFSGGLFRIKGYACSFFFWLDLLAVLSMVPDVAWLASSLGMQSGLLDSFGTKAGKAGKIGAKSSRVIRMARLVRLVKLYKVTSQRSREKQQLDDLKKLVELGHYSHVELQEYLQRNGTNKQSKVGAELSDIITRRVIIAVLLMLCIVPLLTYSSPIDDERDVTFFMHSTNMNAASDCDYLERSIVEFRSFMEQIVWDGHLEQPLLVALDVNPKRCQHVVSYIDFVNEEIMSLIRDEALRVVTSEPTTINGVTYSVSATFNETPYMMREATSSIYLMFFVLVMLVVLSTQFTGDAQRLVLAPIENMMTIVNMVADDPLEVFDFKNTAGSDDYETQVIQMAIEKITALLRIGFGVAGAEIISSNMTVEGGGSACLNPMIPGKRVYALFGFCDIMSFDLCTEKLEDEIMTFVNSVARIVHDEVTRWGGTCNKNLGNAFLMVWRIGDEKSLSDYRRVGRRHSGSSWTEVKQSQSPVLAPKPRSASYKSQGDIVDLRRIPGLDVLSDKALVGFLKVIVEINRDVQLLSYRKDRRLVTGGEKGFLLRMGFGLHAGWAIEGAVGSLQKVDATYLSPHVNMAARMEAATRQFGVAILITRQFFKLMSETAQIHCRKVDIVTVKGSNVPMPIYTYDTFQKQIFPQLRTPKYSNLCINEVLAQQAENYDVSVWMTDPDLIQLRCLATPEFLKAFEKGLKCYLEGNWEEARSILGKADEMMSSNDTGGDGPSRAILKYMKANDWSCPPTWSGHRPLTSK</sequence>
<dbReference type="PANTHER" id="PTHR43336">
    <property type="entry name" value="OXYGEN SENSOR HISTIDINE KINASE RESPONSE REGULATOR DEVS/DOSS"/>
    <property type="match status" value="1"/>
</dbReference>
<evidence type="ECO:0000256" key="2">
    <source>
        <dbReference type="ARBA" id="ARBA00022692"/>
    </source>
</evidence>
<dbReference type="Pfam" id="PF00211">
    <property type="entry name" value="Guanylate_cyc"/>
    <property type="match status" value="1"/>
</dbReference>
<dbReference type="InterPro" id="IPR029787">
    <property type="entry name" value="Nucleotide_cyclase"/>
</dbReference>
<dbReference type="AlphaFoldDB" id="A0ABD3NP04"/>
<dbReference type="PROSITE" id="PS50125">
    <property type="entry name" value="GUANYLATE_CYCLASE_2"/>
    <property type="match status" value="1"/>
</dbReference>
<dbReference type="InterPro" id="IPR027359">
    <property type="entry name" value="Volt_channel_dom_sf"/>
</dbReference>
<keyword evidence="8" id="KW-1185">Reference proteome</keyword>
<dbReference type="Gene3D" id="3.30.70.1230">
    <property type="entry name" value="Nucleotide cyclase"/>
    <property type="match status" value="1"/>
</dbReference>
<evidence type="ECO:0000256" key="1">
    <source>
        <dbReference type="ARBA" id="ARBA00004141"/>
    </source>
</evidence>
<dbReference type="GO" id="GO:0016020">
    <property type="term" value="C:membrane"/>
    <property type="evidence" value="ECO:0007669"/>
    <property type="project" value="UniProtKB-SubCell"/>
</dbReference>
<dbReference type="CDD" id="cd07302">
    <property type="entry name" value="CHD"/>
    <property type="match status" value="1"/>
</dbReference>
<evidence type="ECO:0000259" key="6">
    <source>
        <dbReference type="PROSITE" id="PS50125"/>
    </source>
</evidence>
<keyword evidence="4 5" id="KW-0472">Membrane</keyword>
<protein>
    <recommendedName>
        <fullName evidence="6">Guanylate cyclase domain-containing protein</fullName>
    </recommendedName>
</protein>
<feature type="domain" description="Guanylate cyclase" evidence="6">
    <location>
        <begin position="669"/>
        <end position="707"/>
    </location>
</feature>
<keyword evidence="2 5" id="KW-0812">Transmembrane</keyword>
<evidence type="ECO:0000256" key="4">
    <source>
        <dbReference type="ARBA" id="ARBA00023136"/>
    </source>
</evidence>